<dbReference type="AlphaFoldDB" id="A0AAV1NNC5"/>
<name>A0AAV1NNC5_SCOSC</name>
<feature type="compositionally biased region" description="Basic and acidic residues" evidence="1">
    <location>
        <begin position="43"/>
        <end position="65"/>
    </location>
</feature>
<proteinExistence type="predicted"/>
<feature type="non-terminal residue" evidence="2">
    <location>
        <position position="1"/>
    </location>
</feature>
<dbReference type="Proteomes" id="UP001314229">
    <property type="component" value="Unassembled WGS sequence"/>
</dbReference>
<organism evidence="2 3">
    <name type="scientific">Scomber scombrus</name>
    <name type="common">Atlantic mackerel</name>
    <name type="synonym">Scomber vernalis</name>
    <dbReference type="NCBI Taxonomy" id="13677"/>
    <lineage>
        <taxon>Eukaryota</taxon>
        <taxon>Metazoa</taxon>
        <taxon>Chordata</taxon>
        <taxon>Craniata</taxon>
        <taxon>Vertebrata</taxon>
        <taxon>Euteleostomi</taxon>
        <taxon>Actinopterygii</taxon>
        <taxon>Neopterygii</taxon>
        <taxon>Teleostei</taxon>
        <taxon>Neoteleostei</taxon>
        <taxon>Acanthomorphata</taxon>
        <taxon>Pelagiaria</taxon>
        <taxon>Scombriformes</taxon>
        <taxon>Scombridae</taxon>
        <taxon>Scomber</taxon>
    </lineage>
</organism>
<reference evidence="2 3" key="1">
    <citation type="submission" date="2024-01" db="EMBL/GenBank/DDBJ databases">
        <authorList>
            <person name="Alioto T."/>
            <person name="Alioto T."/>
            <person name="Gomez Garrido J."/>
        </authorList>
    </citation>
    <scope>NUCLEOTIDE SEQUENCE [LARGE SCALE GENOMIC DNA]</scope>
</reference>
<feature type="region of interest" description="Disordered" evidence="1">
    <location>
        <begin position="1"/>
        <end position="65"/>
    </location>
</feature>
<comment type="caution">
    <text evidence="2">The sequence shown here is derived from an EMBL/GenBank/DDBJ whole genome shotgun (WGS) entry which is preliminary data.</text>
</comment>
<evidence type="ECO:0000313" key="2">
    <source>
        <dbReference type="EMBL" id="CAK6961046.1"/>
    </source>
</evidence>
<sequence>SETTVIRRCNGLATDRVKGDRKEKEEGTNQDRNDGDWQMGKMDWIDRSTDEKTGRRADAYRCGER</sequence>
<protein>
    <submittedName>
        <fullName evidence="2">Uncharacterized protein</fullName>
    </submittedName>
</protein>
<gene>
    <name evidence="2" type="ORF">FSCOSCO3_A023276</name>
</gene>
<accession>A0AAV1NNC5</accession>
<feature type="compositionally biased region" description="Basic and acidic residues" evidence="1">
    <location>
        <begin position="15"/>
        <end position="35"/>
    </location>
</feature>
<evidence type="ECO:0000256" key="1">
    <source>
        <dbReference type="SAM" id="MobiDB-lite"/>
    </source>
</evidence>
<evidence type="ECO:0000313" key="3">
    <source>
        <dbReference type="Proteomes" id="UP001314229"/>
    </source>
</evidence>
<keyword evidence="3" id="KW-1185">Reference proteome</keyword>
<dbReference type="EMBL" id="CAWUFR010000048">
    <property type="protein sequence ID" value="CAK6961046.1"/>
    <property type="molecule type" value="Genomic_DNA"/>
</dbReference>